<reference evidence="2 4" key="1">
    <citation type="submission" date="2020-11" db="EMBL/GenBank/DDBJ databases">
        <title>Insectihabitans protaetiae gen. nov. sp. nov. and Insectihabitans allomyrinae sp. nov., isolated from larvae of Protaetia brevitarsis seulensis and Allomyrina dichotoma, respectively.</title>
        <authorList>
            <person name="Lee S.D."/>
            <person name="Byeon Y.-S."/>
            <person name="Kim S.-M."/>
            <person name="Yang H.L."/>
            <person name="Kim I.S."/>
        </authorList>
    </citation>
    <scope>NUCLEOTIDE SEQUENCE</scope>
    <source>
        <strain evidence="2">CWB-B4</strain>
        <strain evidence="1 4">CWB-B43</strain>
    </source>
</reference>
<gene>
    <name evidence="2" type="ORF">I2492_06120</name>
    <name evidence="1" type="ORF">I2493_06120</name>
</gene>
<name>A0A9D7FSE3_9GAMM</name>
<evidence type="ECO:0000313" key="4">
    <source>
        <dbReference type="Proteomes" id="UP001296969"/>
    </source>
</evidence>
<dbReference type="EMBL" id="JADRCQ010000001">
    <property type="protein sequence ID" value="MBK5072585.1"/>
    <property type="molecule type" value="Genomic_DNA"/>
</dbReference>
<protein>
    <submittedName>
        <fullName evidence="2">Uncharacterized protein</fullName>
    </submittedName>
</protein>
<keyword evidence="4" id="KW-1185">Reference proteome</keyword>
<dbReference type="AlphaFoldDB" id="A0A9D7FSE3"/>
<proteinExistence type="predicted"/>
<sequence>MYTMPIYNFVGMDSTANGSGAVTLDNNGLLYVAKTAVEGSAYYSINFDAYAGDIITVSVDGMMTSFTSGDGLKLSIDHPINTLKTFNAFTFGESLTRRTASYTVPIDSVGMQPIKVTFGLFGNSVCSGVLTNPSITIQGQSRELLMGAITQEGPNCSVLGYYAHYGIDRVAMHGTDAIRIYPIPGMAYASPNKIPIPTVTQSQAGTVVAPVEIALVDGPYNSDGSFSVRFRLATTGAMVNLIESPNRRVIFVSLRI</sequence>
<dbReference type="Proteomes" id="UP001296969">
    <property type="component" value="Unassembled WGS sequence"/>
</dbReference>
<dbReference type="Proteomes" id="UP000807542">
    <property type="component" value="Unassembled WGS sequence"/>
</dbReference>
<organism evidence="2 3">
    <name type="scientific">Limnobaculum xujianqingii</name>
    <dbReference type="NCBI Taxonomy" id="2738837"/>
    <lineage>
        <taxon>Bacteria</taxon>
        <taxon>Pseudomonadati</taxon>
        <taxon>Pseudomonadota</taxon>
        <taxon>Gammaproteobacteria</taxon>
        <taxon>Enterobacterales</taxon>
        <taxon>Budviciaceae</taxon>
        <taxon>Limnobaculum</taxon>
    </lineage>
</organism>
<evidence type="ECO:0000313" key="3">
    <source>
        <dbReference type="Proteomes" id="UP000807542"/>
    </source>
</evidence>
<accession>A0A9D7FSE3</accession>
<comment type="caution">
    <text evidence="2">The sequence shown here is derived from an EMBL/GenBank/DDBJ whole genome shotgun (WGS) entry which is preliminary data.</text>
</comment>
<evidence type="ECO:0000313" key="2">
    <source>
        <dbReference type="EMBL" id="MBK5175894.1"/>
    </source>
</evidence>
<dbReference type="EMBL" id="JADRCP010000001">
    <property type="protein sequence ID" value="MBK5175894.1"/>
    <property type="molecule type" value="Genomic_DNA"/>
</dbReference>
<evidence type="ECO:0000313" key="1">
    <source>
        <dbReference type="EMBL" id="MBK5072585.1"/>
    </source>
</evidence>
<dbReference type="RefSeq" id="WP_228397641.1">
    <property type="nucleotide sequence ID" value="NZ_JADRCP010000001.1"/>
</dbReference>